<dbReference type="PANTHER" id="PTHR33451:SF3">
    <property type="entry name" value="MALATE-2H(+)_NA(+)-LACTATE ANTIPORTER"/>
    <property type="match status" value="1"/>
</dbReference>
<feature type="transmembrane region" description="Helical" evidence="9">
    <location>
        <begin position="173"/>
        <end position="192"/>
    </location>
</feature>
<feature type="transmembrane region" description="Helical" evidence="9">
    <location>
        <begin position="6"/>
        <end position="32"/>
    </location>
</feature>
<keyword evidence="7 9" id="KW-0472">Membrane</keyword>
<proteinExistence type="inferred from homology"/>
<feature type="transmembrane region" description="Helical" evidence="9">
    <location>
        <begin position="393"/>
        <end position="413"/>
    </location>
</feature>
<evidence type="ECO:0000256" key="1">
    <source>
        <dbReference type="ARBA" id="ARBA00004651"/>
    </source>
</evidence>
<evidence type="ECO:0000256" key="7">
    <source>
        <dbReference type="ARBA" id="ARBA00023136"/>
    </source>
</evidence>
<feature type="transmembrane region" description="Helical" evidence="9">
    <location>
        <begin position="367"/>
        <end position="387"/>
    </location>
</feature>
<keyword evidence="6 9" id="KW-1133">Transmembrane helix</keyword>
<dbReference type="EMBL" id="JADCLJ010000019">
    <property type="protein sequence ID" value="MBE4908337.1"/>
    <property type="molecule type" value="Genomic_DNA"/>
</dbReference>
<feature type="transmembrane region" description="Helical" evidence="9">
    <location>
        <begin position="91"/>
        <end position="117"/>
    </location>
</feature>
<evidence type="ECO:0000256" key="5">
    <source>
        <dbReference type="ARBA" id="ARBA00022692"/>
    </source>
</evidence>
<comment type="subcellular location">
    <subcellularLocation>
        <location evidence="1">Cell membrane</location>
        <topology evidence="1">Multi-pass membrane protein</topology>
    </subcellularLocation>
</comment>
<evidence type="ECO:0000256" key="6">
    <source>
        <dbReference type="ARBA" id="ARBA00022989"/>
    </source>
</evidence>
<feature type="domain" description="Na+/H+ antiporter NhaC-like C-terminal" evidence="10">
    <location>
        <begin position="174"/>
        <end position="412"/>
    </location>
</feature>
<dbReference type="Proteomes" id="UP001516662">
    <property type="component" value="Unassembled WGS sequence"/>
</dbReference>
<reference evidence="11 12" key="1">
    <citation type="submission" date="2020-10" db="EMBL/GenBank/DDBJ databases">
        <title>Bacillus sp. HD4P25, an endophyte from a halophyte.</title>
        <authorList>
            <person name="Sun J.-Q."/>
        </authorList>
    </citation>
    <scope>NUCLEOTIDE SEQUENCE [LARGE SCALE GENOMIC DNA]</scope>
    <source>
        <strain evidence="11 12">YIM 93174</strain>
    </source>
</reference>
<evidence type="ECO:0000313" key="11">
    <source>
        <dbReference type="EMBL" id="MBE4908337.1"/>
    </source>
</evidence>
<dbReference type="PANTHER" id="PTHR33451">
    <property type="entry name" value="MALATE-2H(+)/NA(+)-LACTATE ANTIPORTER"/>
    <property type="match status" value="1"/>
</dbReference>
<evidence type="ECO:0000256" key="2">
    <source>
        <dbReference type="ARBA" id="ARBA00022448"/>
    </source>
</evidence>
<evidence type="ECO:0000313" key="12">
    <source>
        <dbReference type="Proteomes" id="UP001516662"/>
    </source>
</evidence>
<evidence type="ECO:0000259" key="10">
    <source>
        <dbReference type="Pfam" id="PF03553"/>
    </source>
</evidence>
<dbReference type="Pfam" id="PF03553">
    <property type="entry name" value="Na_H_antiporter"/>
    <property type="match status" value="1"/>
</dbReference>
<feature type="transmembrane region" description="Helical" evidence="9">
    <location>
        <begin position="272"/>
        <end position="291"/>
    </location>
</feature>
<feature type="transmembrane region" description="Helical" evidence="9">
    <location>
        <begin position="212"/>
        <end position="229"/>
    </location>
</feature>
<comment type="caution">
    <text evidence="11">The sequence shown here is derived from an EMBL/GenBank/DDBJ whole genome shotgun (WGS) entry which is preliminary data.</text>
</comment>
<organism evidence="11 12">
    <name type="scientific">Litchfieldia luteola</name>
    <dbReference type="NCBI Taxonomy" id="682179"/>
    <lineage>
        <taxon>Bacteria</taxon>
        <taxon>Bacillati</taxon>
        <taxon>Bacillota</taxon>
        <taxon>Bacilli</taxon>
        <taxon>Bacillales</taxon>
        <taxon>Bacillaceae</taxon>
        <taxon>Litchfieldia</taxon>
    </lineage>
</organism>
<keyword evidence="4" id="KW-1003">Cell membrane</keyword>
<evidence type="ECO:0000256" key="4">
    <source>
        <dbReference type="ARBA" id="ARBA00022475"/>
    </source>
</evidence>
<sequence length="426" mass="46402">MVTLSGVILSVSIHIPLLIGFLPGFLFLVYLINSKGVSYSKIFTISLEGIKKTRGVIYILLLVGFLLPSWYLSGTIEQLVTVSLHLIAPAYFLMLSFIVASVFSMILGTSVGTLSAVGIPIMSTGISIGHQPEIIAGALIAGAFVGDRTSPFSSAHQLLAHTLEISVKEQFKAMLPTTLISIVLGIVFFSLLDAYYQEGLLGATYVNDLKKLSFITFIPPLVLIGIVLVRIKILYAFILSISSACLIALYKLTTISELSHALFFGVEGMGGGFINMYLLLLFLGLAGAYNGLLEEYKIIQSFLDEWLATSFSLFADTVKTMIATTLIAMIAANQTLPIILTGRSFLSHWKHRYSNAELSRVMGDSTMLVPGMLPWSVLAIMCSTIVGVPLLSYLPYAIFLWLLPLLTIGISLLKVGKAFKRETVNY</sequence>
<keyword evidence="3" id="KW-0050">Antiport</keyword>
<keyword evidence="2" id="KW-0813">Transport</keyword>
<accession>A0ABR9QIL1</accession>
<keyword evidence="12" id="KW-1185">Reference proteome</keyword>
<comment type="similarity">
    <text evidence="8">Belongs to the NhaC Na(+)/H(+) (TC 2.A.35) antiporter family.</text>
</comment>
<name>A0ABR9QIL1_9BACI</name>
<evidence type="ECO:0000256" key="9">
    <source>
        <dbReference type="SAM" id="Phobius"/>
    </source>
</evidence>
<evidence type="ECO:0000256" key="3">
    <source>
        <dbReference type="ARBA" id="ARBA00022449"/>
    </source>
</evidence>
<protein>
    <submittedName>
        <fullName evidence="11">Sodium:proton antiporter</fullName>
    </submittedName>
</protein>
<dbReference type="InterPro" id="IPR018461">
    <property type="entry name" value="Na/H_Antiport_NhaC-like_C"/>
</dbReference>
<keyword evidence="5 9" id="KW-0812">Transmembrane</keyword>
<gene>
    <name evidence="11" type="ORF">IMZ08_09740</name>
</gene>
<evidence type="ECO:0000256" key="8">
    <source>
        <dbReference type="ARBA" id="ARBA00038435"/>
    </source>
</evidence>
<dbReference type="InterPro" id="IPR052180">
    <property type="entry name" value="NhaC_Na-H+_Antiporter"/>
</dbReference>
<feature type="transmembrane region" description="Helical" evidence="9">
    <location>
        <begin position="234"/>
        <end position="252"/>
    </location>
</feature>
<feature type="transmembrane region" description="Helical" evidence="9">
    <location>
        <begin position="53"/>
        <end position="71"/>
    </location>
</feature>